<dbReference type="CDD" id="cd13399">
    <property type="entry name" value="Slt35-like"/>
    <property type="match status" value="1"/>
</dbReference>
<evidence type="ECO:0000256" key="1">
    <source>
        <dbReference type="SAM" id="MobiDB-lite"/>
    </source>
</evidence>
<dbReference type="InterPro" id="IPR031304">
    <property type="entry name" value="SLT_2"/>
</dbReference>
<keyword evidence="2" id="KW-0472">Membrane</keyword>
<dbReference type="GO" id="GO:0008933">
    <property type="term" value="F:peptidoglycan lytic transglycosylase activity"/>
    <property type="evidence" value="ECO:0007669"/>
    <property type="project" value="TreeGrafter"/>
</dbReference>
<gene>
    <name evidence="4" type="ORF">CUROG_07465</name>
</gene>
<evidence type="ECO:0000313" key="4">
    <source>
        <dbReference type="EMBL" id="QFQ02843.1"/>
    </source>
</evidence>
<dbReference type="KEGG" id="cuo:CUROG_07465"/>
<keyword evidence="2" id="KW-0812">Transmembrane</keyword>
<dbReference type="EMBL" id="CP045032">
    <property type="protein sequence ID" value="QFQ02843.1"/>
    <property type="molecule type" value="Genomic_DNA"/>
</dbReference>
<dbReference type="Pfam" id="PF13406">
    <property type="entry name" value="SLT_2"/>
    <property type="match status" value="1"/>
</dbReference>
<dbReference type="PANTHER" id="PTHR30163">
    <property type="entry name" value="MEMBRANE-BOUND LYTIC MUREIN TRANSGLYCOSYLASE B"/>
    <property type="match status" value="1"/>
</dbReference>
<feature type="compositionally biased region" description="Low complexity" evidence="1">
    <location>
        <begin position="16"/>
        <end position="32"/>
    </location>
</feature>
<proteinExistence type="predicted"/>
<keyword evidence="2" id="KW-1133">Transmembrane helix</keyword>
<dbReference type="InterPro" id="IPR023346">
    <property type="entry name" value="Lysozyme-like_dom_sf"/>
</dbReference>
<dbReference type="PANTHER" id="PTHR30163:SF8">
    <property type="entry name" value="LYTIC MUREIN TRANSGLYCOSYLASE"/>
    <property type="match status" value="1"/>
</dbReference>
<feature type="compositionally biased region" description="Low complexity" evidence="1">
    <location>
        <begin position="111"/>
        <end position="122"/>
    </location>
</feature>
<sequence>MANNAKRSVGKIPTPKNSAKSTSRSAKSTNRTGTGSQASRPVPSRPQRVNSDWERMSAHQQPNRGILGGCGLFFVVIALLGIIALVGFLVAGAASRDSSGPERIPIPDDVPPAAAKPAPGINIHSPGRTALQLLDWARPISEKTGIPTQALIAYGNAEVIARDSRPECGITWNTLAGLGYVETIHGTYDGKRYGVAELNRRGTVEPKIYGPQLNGDGFAKITDTDGGRMDGDKEFDRAMGPLQFIPESWERYGVDANGDGRSDPQNIDDASASAVRLLCDFDRDLSTPDGWTRAIRSYNLSDEYVLKVRDAAANYALGQAPVGSAR</sequence>
<organism evidence="4 5">
    <name type="scientific">Corynebacterium urogenitale</name>
    <dbReference type="NCBI Taxonomy" id="2487892"/>
    <lineage>
        <taxon>Bacteria</taxon>
        <taxon>Bacillati</taxon>
        <taxon>Actinomycetota</taxon>
        <taxon>Actinomycetes</taxon>
        <taxon>Mycobacteriales</taxon>
        <taxon>Corynebacteriaceae</taxon>
        <taxon>Corynebacterium</taxon>
    </lineage>
</organism>
<dbReference type="Gene3D" id="1.10.8.350">
    <property type="entry name" value="Bacterial muramidase"/>
    <property type="match status" value="1"/>
</dbReference>
<evidence type="ECO:0000313" key="5">
    <source>
        <dbReference type="Proteomes" id="UP000326711"/>
    </source>
</evidence>
<feature type="region of interest" description="Disordered" evidence="1">
    <location>
        <begin position="97"/>
        <end position="122"/>
    </location>
</feature>
<dbReference type="GO" id="GO:0009253">
    <property type="term" value="P:peptidoglycan catabolic process"/>
    <property type="evidence" value="ECO:0007669"/>
    <property type="project" value="TreeGrafter"/>
</dbReference>
<reference evidence="5" key="1">
    <citation type="submission" date="2019-10" db="EMBL/GenBank/DDBJ databases">
        <title>Complete genome sequence of Corynebacterium urogenitalis DSM 108747, isolated from the genital tract of a cow.</title>
        <authorList>
            <person name="Ruckert C."/>
            <person name="Ballas P."/>
            <person name="Wagener K."/>
            <person name="Drillich M."/>
            <person name="Kaempfer P."/>
            <person name="Busse H.-J."/>
            <person name="Ehling-Schulz M."/>
        </authorList>
    </citation>
    <scope>NUCLEOTIDE SEQUENCE [LARGE SCALE GENOMIC DNA]</scope>
    <source>
        <strain evidence="5">LMM 1652</strain>
    </source>
</reference>
<dbReference type="Proteomes" id="UP000326711">
    <property type="component" value="Chromosome"/>
</dbReference>
<feature type="domain" description="Transglycosylase SLT" evidence="3">
    <location>
        <begin position="238"/>
        <end position="278"/>
    </location>
</feature>
<keyword evidence="5" id="KW-1185">Reference proteome</keyword>
<dbReference type="SUPFAM" id="SSF53955">
    <property type="entry name" value="Lysozyme-like"/>
    <property type="match status" value="1"/>
</dbReference>
<feature type="region of interest" description="Disordered" evidence="1">
    <location>
        <begin position="1"/>
        <end position="57"/>
    </location>
</feature>
<dbReference type="AlphaFoldDB" id="A0A5J6ZAY1"/>
<protein>
    <recommendedName>
        <fullName evidence="3">Transglycosylase SLT domain-containing protein</fullName>
    </recommendedName>
</protein>
<accession>A0A5J6ZAY1</accession>
<dbReference type="InterPro" id="IPR043426">
    <property type="entry name" value="MltB-like"/>
</dbReference>
<evidence type="ECO:0000259" key="3">
    <source>
        <dbReference type="Pfam" id="PF13406"/>
    </source>
</evidence>
<name>A0A5J6ZAY1_9CORY</name>
<evidence type="ECO:0000256" key="2">
    <source>
        <dbReference type="SAM" id="Phobius"/>
    </source>
</evidence>
<dbReference type="RefSeq" id="WP_328592927.1">
    <property type="nucleotide sequence ID" value="NZ_CP045032.1"/>
</dbReference>
<feature type="transmembrane region" description="Helical" evidence="2">
    <location>
        <begin position="65"/>
        <end position="91"/>
    </location>
</feature>